<dbReference type="Pfam" id="PF07883">
    <property type="entry name" value="Cupin_2"/>
    <property type="match status" value="1"/>
</dbReference>
<feature type="region of interest" description="Disordered" evidence="1">
    <location>
        <begin position="1"/>
        <end position="24"/>
    </location>
</feature>
<organism evidence="3 4">
    <name type="scientific">Natronococcus amylolyticus DSM 10524</name>
    <dbReference type="NCBI Taxonomy" id="1227497"/>
    <lineage>
        <taxon>Archaea</taxon>
        <taxon>Methanobacteriati</taxon>
        <taxon>Methanobacteriota</taxon>
        <taxon>Stenosarchaea group</taxon>
        <taxon>Halobacteria</taxon>
        <taxon>Halobacteriales</taxon>
        <taxon>Natrialbaceae</taxon>
        <taxon>Natronococcus</taxon>
    </lineage>
</organism>
<feature type="compositionally biased region" description="Polar residues" evidence="1">
    <location>
        <begin position="1"/>
        <end position="11"/>
    </location>
</feature>
<comment type="caution">
    <text evidence="3">The sequence shown here is derived from an EMBL/GenBank/DDBJ whole genome shotgun (WGS) entry which is preliminary data.</text>
</comment>
<feature type="compositionally biased region" description="Basic and acidic residues" evidence="1">
    <location>
        <begin position="12"/>
        <end position="24"/>
    </location>
</feature>
<dbReference type="STRING" id="1227497.C491_21956"/>
<evidence type="ECO:0000259" key="2">
    <source>
        <dbReference type="Pfam" id="PF07883"/>
    </source>
</evidence>
<dbReference type="EMBL" id="AOIB01000043">
    <property type="protein sequence ID" value="ELY53598.1"/>
    <property type="molecule type" value="Genomic_DNA"/>
</dbReference>
<gene>
    <name evidence="3" type="ORF">C491_21956</name>
</gene>
<proteinExistence type="predicted"/>
<dbReference type="RefSeq" id="WP_005560115.1">
    <property type="nucleotide sequence ID" value="NZ_AOIB01000043.1"/>
</dbReference>
<dbReference type="Gene3D" id="2.60.120.10">
    <property type="entry name" value="Jelly Rolls"/>
    <property type="match status" value="1"/>
</dbReference>
<dbReference type="SUPFAM" id="SSF51182">
    <property type="entry name" value="RmlC-like cupins"/>
    <property type="match status" value="1"/>
</dbReference>
<evidence type="ECO:0000313" key="3">
    <source>
        <dbReference type="EMBL" id="ELY53598.1"/>
    </source>
</evidence>
<feature type="domain" description="Cupin type-2" evidence="2">
    <location>
        <begin position="30"/>
        <end position="81"/>
    </location>
</feature>
<reference evidence="3 4" key="1">
    <citation type="journal article" date="2014" name="PLoS Genet.">
        <title>Phylogenetically driven sequencing of extremely halophilic archaea reveals strategies for static and dynamic osmo-response.</title>
        <authorList>
            <person name="Becker E.A."/>
            <person name="Seitzer P.M."/>
            <person name="Tritt A."/>
            <person name="Larsen D."/>
            <person name="Krusor M."/>
            <person name="Yao A.I."/>
            <person name="Wu D."/>
            <person name="Madern D."/>
            <person name="Eisen J.A."/>
            <person name="Darling A.E."/>
            <person name="Facciotti M.T."/>
        </authorList>
    </citation>
    <scope>NUCLEOTIDE SEQUENCE [LARGE SCALE GENOMIC DNA]</scope>
    <source>
        <strain evidence="3 4">DSM 10524</strain>
    </source>
</reference>
<dbReference type="OrthoDB" id="199885at2157"/>
<dbReference type="InterPro" id="IPR014710">
    <property type="entry name" value="RmlC-like_jellyroll"/>
</dbReference>
<evidence type="ECO:0000313" key="4">
    <source>
        <dbReference type="Proteomes" id="UP000011688"/>
    </source>
</evidence>
<dbReference type="AlphaFoldDB" id="L9WZ32"/>
<sequence length="102" mass="11318">MPELTSLSDLTETPHAEVFDDGGDPRAVRLHLEADERIPEHRHPESNVVFHLLSGSLELSLDGESYELESGDLVRFDGDREVAPNALEESTAVIIFAPKREP</sequence>
<dbReference type="InterPro" id="IPR011051">
    <property type="entry name" value="RmlC_Cupin_sf"/>
</dbReference>
<evidence type="ECO:0000256" key="1">
    <source>
        <dbReference type="SAM" id="MobiDB-lite"/>
    </source>
</evidence>
<dbReference type="Proteomes" id="UP000011688">
    <property type="component" value="Unassembled WGS sequence"/>
</dbReference>
<keyword evidence="4" id="KW-1185">Reference proteome</keyword>
<accession>L9WZ32</accession>
<protein>
    <submittedName>
        <fullName evidence="3">Cupin 2 conserved barrel domain protein</fullName>
    </submittedName>
</protein>
<dbReference type="InterPro" id="IPR013096">
    <property type="entry name" value="Cupin_2"/>
</dbReference>
<name>L9WZ32_9EURY</name>
<dbReference type="eggNOG" id="arCOG02999">
    <property type="taxonomic scope" value="Archaea"/>
</dbReference>